<proteinExistence type="predicted"/>
<dbReference type="InterPro" id="IPR048394">
    <property type="entry name" value="FakA-like_M"/>
</dbReference>
<evidence type="ECO:0000259" key="2">
    <source>
        <dbReference type="PROSITE" id="PS51480"/>
    </source>
</evidence>
<dbReference type="AlphaFoldDB" id="A0A199NR22"/>
<keyword evidence="4" id="KW-1185">Reference proteome</keyword>
<dbReference type="InterPro" id="IPR036117">
    <property type="entry name" value="DhaL_dom_sf"/>
</dbReference>
<accession>A0A199NR22</accession>
<evidence type="ECO:0000313" key="4">
    <source>
        <dbReference type="Proteomes" id="UP000053171"/>
    </source>
</evidence>
<dbReference type="PANTHER" id="PTHR33434">
    <property type="entry name" value="DEGV DOMAIN-CONTAINING PROTEIN DR_1986-RELATED"/>
    <property type="match status" value="1"/>
</dbReference>
<organism evidence="3 4">
    <name type="scientific">Rothia kristinae</name>
    <dbReference type="NCBI Taxonomy" id="37923"/>
    <lineage>
        <taxon>Bacteria</taxon>
        <taxon>Bacillati</taxon>
        <taxon>Actinomycetota</taxon>
        <taxon>Actinomycetes</taxon>
        <taxon>Micrococcales</taxon>
        <taxon>Micrococcaceae</taxon>
        <taxon>Rothia</taxon>
    </lineage>
</organism>
<dbReference type="Pfam" id="PF02734">
    <property type="entry name" value="Dak2"/>
    <property type="match status" value="1"/>
</dbReference>
<dbReference type="Pfam" id="PF21645">
    <property type="entry name" value="FakA-like_M"/>
    <property type="match status" value="1"/>
</dbReference>
<dbReference type="GO" id="GO:0004371">
    <property type="term" value="F:glycerone kinase activity"/>
    <property type="evidence" value="ECO:0007669"/>
    <property type="project" value="InterPro"/>
</dbReference>
<reference evidence="3" key="1">
    <citation type="submission" date="2016-06" db="EMBL/GenBank/DDBJ databases">
        <title>Identification of putative biosynthetic pathways for the production of bioactive secondary metabolites by the marine actinomycete Kocuria kristinae RUTW2-3.</title>
        <authorList>
            <person name="Waterworth S.C."/>
            <person name="Walmsley T.A."/>
            <person name="Matongo T."/>
            <person name="Davies-Coleman M.T."/>
            <person name="Dorrington R.A."/>
        </authorList>
    </citation>
    <scope>NUCLEOTIDE SEQUENCE [LARGE SCALE GENOMIC DNA]</scope>
    <source>
        <strain evidence="3">RUTW2-3</strain>
    </source>
</reference>
<evidence type="ECO:0000313" key="3">
    <source>
        <dbReference type="EMBL" id="OAX51539.1"/>
    </source>
</evidence>
<dbReference type="PROSITE" id="PS51480">
    <property type="entry name" value="DHAL"/>
    <property type="match status" value="1"/>
</dbReference>
<dbReference type="GO" id="GO:0006071">
    <property type="term" value="P:glycerol metabolic process"/>
    <property type="evidence" value="ECO:0007669"/>
    <property type="project" value="InterPro"/>
</dbReference>
<dbReference type="PANTHER" id="PTHR33434:SF2">
    <property type="entry name" value="FATTY ACID-BINDING PROTEIN TM_1468"/>
    <property type="match status" value="1"/>
</dbReference>
<dbReference type="SUPFAM" id="SSF101473">
    <property type="entry name" value="DhaL-like"/>
    <property type="match status" value="1"/>
</dbReference>
<comment type="caution">
    <text evidence="3">The sequence shown here is derived from an EMBL/GenBank/DDBJ whole genome shotgun (WGS) entry which is preliminary data.</text>
</comment>
<evidence type="ECO:0000256" key="1">
    <source>
        <dbReference type="SAM" id="MobiDB-lite"/>
    </source>
</evidence>
<feature type="region of interest" description="Disordered" evidence="1">
    <location>
        <begin position="220"/>
        <end position="249"/>
    </location>
</feature>
<dbReference type="Proteomes" id="UP000053171">
    <property type="component" value="Unassembled WGS sequence"/>
</dbReference>
<feature type="domain" description="DhaL" evidence="2">
    <location>
        <begin position="10"/>
        <end position="209"/>
    </location>
</feature>
<dbReference type="EMBL" id="LJBJ02000016">
    <property type="protein sequence ID" value="OAX51539.1"/>
    <property type="molecule type" value="Genomic_DNA"/>
</dbReference>
<dbReference type="InterPro" id="IPR050270">
    <property type="entry name" value="DegV_domain_contain"/>
</dbReference>
<name>A0A199NR22_9MICC</name>
<dbReference type="RefSeq" id="WP_131797981.1">
    <property type="nucleotide sequence ID" value="NZ_LJBJ02000016.1"/>
</dbReference>
<gene>
    <name evidence="3" type="ORF">AN277_0208070</name>
</gene>
<sequence length="330" mass="34477">MAGRTATGAEALRDWLSTAAAALEEVREPLDALNVFPVADADTGGNLAATVRAGADAARLVGTSLLGELLGICAQHCLEEARGNSGTLLAVMLAGMAEPLTDAKRLSAPELVAALDHARVRVTSALNDPVEGTIWTLVRTVAEASEEWVARSTEEPDSHRGLVALLEHLVEEGCRAVAASGEQLEVLRGTGRVDAGALGVLIVLDCLSHTVAGKAYPGAPERPYGRWLTTPEPADRNPSAHPSRGPATDPDAVEFMCTIALDPLAAATVRHELTGIGDSVIMTAIDPTGPRMRWKVHVHVGTAAEAMAMLTRHGRPTGITTETLAPGERS</sequence>
<dbReference type="SMART" id="SM01120">
    <property type="entry name" value="Dak2"/>
    <property type="match status" value="1"/>
</dbReference>
<protein>
    <recommendedName>
        <fullName evidence="2">DhaL domain-containing protein</fullName>
    </recommendedName>
</protein>
<dbReference type="Gene3D" id="1.25.40.340">
    <property type="match status" value="1"/>
</dbReference>
<dbReference type="InterPro" id="IPR004007">
    <property type="entry name" value="DhaL_dom"/>
</dbReference>